<dbReference type="AlphaFoldDB" id="A0A4Y1ZW20"/>
<evidence type="ECO:0000313" key="3">
    <source>
        <dbReference type="Proteomes" id="UP000499080"/>
    </source>
</evidence>
<sequence length="192" mass="21478">MLQEIGGPNWETVQLVQFDKQSSQTILGNSPVGPFWETVKWSKLGNSPNIQFEKQSRYPFGKQSNGQNWECPVVVKTKQSSLSKLETVQPVCQNWETVKSVHRGNSPVCQNWETVQSVQIGKQSSRSNGKHRTKLKQSAFVQFGKHSSGSNLKQSSRSNLGNSQVGPIWETVKSIQIGKQSSRFKLGNSRSD</sequence>
<feature type="compositionally biased region" description="Polar residues" evidence="1">
    <location>
        <begin position="145"/>
        <end position="164"/>
    </location>
</feature>
<comment type="caution">
    <text evidence="2">The sequence shown here is derived from an EMBL/GenBank/DDBJ whole genome shotgun (WGS) entry which is preliminary data.</text>
</comment>
<gene>
    <name evidence="2" type="ORF">AVEN_232544_1</name>
</gene>
<keyword evidence="3" id="KW-1185">Reference proteome</keyword>
<dbReference type="EMBL" id="BGPR01078614">
    <property type="protein sequence ID" value="GBL71233.1"/>
    <property type="molecule type" value="Genomic_DNA"/>
</dbReference>
<reference evidence="2 3" key="1">
    <citation type="journal article" date="2019" name="Sci. Rep.">
        <title>Orb-weaving spider Araneus ventricosus genome elucidates the spidroin gene catalogue.</title>
        <authorList>
            <person name="Kono N."/>
            <person name="Nakamura H."/>
            <person name="Ohtoshi R."/>
            <person name="Moran D.A.P."/>
            <person name="Shinohara A."/>
            <person name="Yoshida Y."/>
            <person name="Fujiwara M."/>
            <person name="Mori M."/>
            <person name="Tomita M."/>
            <person name="Arakawa K."/>
        </authorList>
    </citation>
    <scope>NUCLEOTIDE SEQUENCE [LARGE SCALE GENOMIC DNA]</scope>
</reference>
<name>A0A4Y1ZW20_ARAVE</name>
<evidence type="ECO:0000313" key="2">
    <source>
        <dbReference type="EMBL" id="GBL71233.1"/>
    </source>
</evidence>
<organism evidence="2 3">
    <name type="scientific">Araneus ventricosus</name>
    <name type="common">Orbweaver spider</name>
    <name type="synonym">Epeira ventricosa</name>
    <dbReference type="NCBI Taxonomy" id="182803"/>
    <lineage>
        <taxon>Eukaryota</taxon>
        <taxon>Metazoa</taxon>
        <taxon>Ecdysozoa</taxon>
        <taxon>Arthropoda</taxon>
        <taxon>Chelicerata</taxon>
        <taxon>Arachnida</taxon>
        <taxon>Araneae</taxon>
        <taxon>Araneomorphae</taxon>
        <taxon>Entelegynae</taxon>
        <taxon>Araneoidea</taxon>
        <taxon>Araneidae</taxon>
        <taxon>Araneus</taxon>
    </lineage>
</organism>
<accession>A0A4Y1ZW20</accession>
<feature type="region of interest" description="Disordered" evidence="1">
    <location>
        <begin position="144"/>
        <end position="164"/>
    </location>
</feature>
<protein>
    <submittedName>
        <fullName evidence="2">Uncharacterized protein</fullName>
    </submittedName>
</protein>
<evidence type="ECO:0000256" key="1">
    <source>
        <dbReference type="SAM" id="MobiDB-lite"/>
    </source>
</evidence>
<dbReference type="Proteomes" id="UP000499080">
    <property type="component" value="Unassembled WGS sequence"/>
</dbReference>
<proteinExistence type="predicted"/>